<dbReference type="PROSITE" id="PS50089">
    <property type="entry name" value="ZF_RING_2"/>
    <property type="match status" value="1"/>
</dbReference>
<name>A0ABX8UZH5_9BACT</name>
<feature type="domain" description="RING-type" evidence="1">
    <location>
        <begin position="13"/>
        <end position="65"/>
    </location>
</feature>
<dbReference type="SMART" id="SM00184">
    <property type="entry name" value="RING"/>
    <property type="match status" value="1"/>
</dbReference>
<dbReference type="EMBL" id="CP075587">
    <property type="protein sequence ID" value="QYF48266.1"/>
    <property type="molecule type" value="Genomic_DNA"/>
</dbReference>
<keyword evidence="3" id="KW-1185">Reference proteome</keyword>
<gene>
    <name evidence="2" type="ORF">RHABOEDO_000393</name>
</gene>
<evidence type="ECO:0000313" key="2">
    <source>
        <dbReference type="EMBL" id="QYF48266.1"/>
    </source>
</evidence>
<evidence type="ECO:0000259" key="1">
    <source>
        <dbReference type="PROSITE" id="PS50089"/>
    </source>
</evidence>
<dbReference type="InterPro" id="IPR013083">
    <property type="entry name" value="Znf_RING/FYVE/PHD"/>
</dbReference>
<dbReference type="Proteomes" id="UP000826014">
    <property type="component" value="Chromosome"/>
</dbReference>
<dbReference type="SUPFAM" id="SSF57850">
    <property type="entry name" value="RING/U-box"/>
    <property type="match status" value="1"/>
</dbReference>
<accession>A0ABX8UZH5</accession>
<sequence length="268" mass="30614">MTTSISNTNQETCVICQEDYQEEKIFDVTKVVELACHHFYHIGCIAQSLRHQENGQRDLTCCYCTQKVALSTRSVHAFANQEVFQERLEEIREEYNYDDEVIEAVSAVADLNTSLNALSISFPLNSDDAIANQENAKKLTNAIFDLVIKNEMIKEDLKVTVLRILSAMVLGTRALRSVYDEARSWKSIPFEHWPRKIKEEGVLVRYEDEDIRIRISANQLKKVVDKIFVDALVSHYRKKAENFLQSARSWAPWILGGAAVTVLAAKKL</sequence>
<dbReference type="InterPro" id="IPR001841">
    <property type="entry name" value="Znf_RING"/>
</dbReference>
<organism evidence="2 3">
    <name type="scientific">Candidatus Rhabdochlamydia oedothoracis</name>
    <dbReference type="NCBI Taxonomy" id="2720720"/>
    <lineage>
        <taxon>Bacteria</taxon>
        <taxon>Pseudomonadati</taxon>
        <taxon>Chlamydiota</taxon>
        <taxon>Chlamydiia</taxon>
        <taxon>Parachlamydiales</taxon>
        <taxon>Candidatus Rhabdochlamydiaceae</taxon>
        <taxon>Candidatus Rhabdochlamydia</taxon>
    </lineage>
</organism>
<reference evidence="2 3" key="1">
    <citation type="journal article" date="2022" name="bioRxiv">
        <title>Ecology and evolution of chlamydial symbionts of arthropods.</title>
        <authorList>
            <person name="Halter T."/>
            <person name="Koestlbacher S."/>
            <person name="Collingro A."/>
            <person name="Sixt B.S."/>
            <person name="Toenshoff E.R."/>
            <person name="Hendrickx F."/>
            <person name="Kostanjsek R."/>
            <person name="Horn M."/>
        </authorList>
    </citation>
    <scope>NUCLEOTIDE SEQUENCE [LARGE SCALE GENOMIC DNA]</scope>
    <source>
        <strain evidence="2">W744xW776</strain>
    </source>
</reference>
<dbReference type="CDD" id="cd16448">
    <property type="entry name" value="RING-H2"/>
    <property type="match status" value="1"/>
</dbReference>
<protein>
    <recommendedName>
        <fullName evidence="1">RING-type domain-containing protein</fullName>
    </recommendedName>
</protein>
<proteinExistence type="predicted"/>
<evidence type="ECO:0000313" key="3">
    <source>
        <dbReference type="Proteomes" id="UP000826014"/>
    </source>
</evidence>
<dbReference type="RefSeq" id="WP_220017717.1">
    <property type="nucleotide sequence ID" value="NZ_CP075587.1"/>
</dbReference>
<dbReference type="Gene3D" id="3.30.40.10">
    <property type="entry name" value="Zinc/RING finger domain, C3HC4 (zinc finger)"/>
    <property type="match status" value="1"/>
</dbReference>